<comment type="caution">
    <text evidence="1">The sequence shown here is derived from an EMBL/GenBank/DDBJ whole genome shotgun (WGS) entry which is preliminary data.</text>
</comment>
<evidence type="ECO:0000313" key="4">
    <source>
        <dbReference type="Proteomes" id="UP000481616"/>
    </source>
</evidence>
<proteinExistence type="predicted"/>
<sequence length="458" mass="53802">MNTDKLYIWSSEHAQILSQLFIEFNRKGISYFVLRNHEGLPEVNYSKDVDIIIQPRKYAKARQILLEIFRRNELSHYYIMNFERAHCIFGMNPDSNISIHIDLIEGYANKGYEILSFDFLYNNTVQYKNFRILNVPLDAVMLLLYKVIGCKELKDKYRQTIHTAYKNDPEKIQDLLIQVLGQHCGNQIFEYIKNSEYDKIINSSKQINNIAKKRTFLKKTLKTIAGIIYFLAEKSWRMIICPSRFQKTIAVEAPDGTGKTTFIDNLILEIAHFFVSDISKSRIYHFRPEILPNLGAVGEKARVIKQDKNFTVPHRAKPVGALSSFVRMTYYWLDYVIGMPLILRKNAQFDRITIFDRYIYDFLVDPYRSRIKLPYWLRCTFSKLVKQPKVVFVLDADAETIYARKQELTKEEINRQLIDFKKLSKMGKRVHLLDATQPPEQIANDAIKIVLDTFTKQL</sequence>
<dbReference type="InterPro" id="IPR027417">
    <property type="entry name" value="P-loop_NTPase"/>
</dbReference>
<accession>A0A4Q5HP72</accession>
<protein>
    <submittedName>
        <fullName evidence="1">Uncharacterized protein</fullName>
    </submittedName>
</protein>
<dbReference type="EMBL" id="VVYY01000013">
    <property type="protein sequence ID" value="KAA5396343.1"/>
    <property type="molecule type" value="Genomic_DNA"/>
</dbReference>
<reference evidence="3 4" key="1">
    <citation type="journal article" date="2019" name="Nat. Med.">
        <title>A library of human gut bacterial isolates paired with longitudinal multiomics data enables mechanistic microbiome research.</title>
        <authorList>
            <person name="Poyet M."/>
            <person name="Groussin M."/>
            <person name="Gibbons S.M."/>
            <person name="Avila-Pacheco J."/>
            <person name="Jiang X."/>
            <person name="Kearney S.M."/>
            <person name="Perrotta A.R."/>
            <person name="Berdy B."/>
            <person name="Zhao S."/>
            <person name="Lieberman T.D."/>
            <person name="Swanson P.K."/>
            <person name="Smith M."/>
            <person name="Roesemann S."/>
            <person name="Alexander J.E."/>
            <person name="Rich S.A."/>
            <person name="Livny J."/>
            <person name="Vlamakis H."/>
            <person name="Clish C."/>
            <person name="Bullock K."/>
            <person name="Deik A."/>
            <person name="Scott J."/>
            <person name="Pierce K.A."/>
            <person name="Xavier R.J."/>
            <person name="Alm E.J."/>
        </authorList>
    </citation>
    <scope>NUCLEOTIDE SEQUENCE [LARGE SCALE GENOMIC DNA]</scope>
    <source>
        <strain evidence="1 4">BIOML-A1</strain>
        <strain evidence="2 3">BIOML-A4</strain>
    </source>
</reference>
<dbReference type="SUPFAM" id="SSF52540">
    <property type="entry name" value="P-loop containing nucleoside triphosphate hydrolases"/>
    <property type="match status" value="1"/>
</dbReference>
<name>A0A4Q5HP72_9BACT</name>
<dbReference type="Proteomes" id="UP000441162">
    <property type="component" value="Unassembled WGS sequence"/>
</dbReference>
<dbReference type="Proteomes" id="UP000481616">
    <property type="component" value="Unassembled WGS sequence"/>
</dbReference>
<evidence type="ECO:0000313" key="1">
    <source>
        <dbReference type="EMBL" id="KAA5396343.1"/>
    </source>
</evidence>
<dbReference type="EMBL" id="VVZA01000012">
    <property type="protein sequence ID" value="KAA5403955.1"/>
    <property type="molecule type" value="Genomic_DNA"/>
</dbReference>
<gene>
    <name evidence="2" type="ORF">F2Y51_14735</name>
    <name evidence="1" type="ORF">F2Y58_15670</name>
</gene>
<dbReference type="RefSeq" id="WP_130054225.1">
    <property type="nucleotide sequence ID" value="NZ_RCXK01000013.1"/>
</dbReference>
<dbReference type="AlphaFoldDB" id="A0A4Q5HP72"/>
<evidence type="ECO:0000313" key="3">
    <source>
        <dbReference type="Proteomes" id="UP000441162"/>
    </source>
</evidence>
<organism evidence="1 4">
    <name type="scientific">Phocaeicola dorei</name>
    <dbReference type="NCBI Taxonomy" id="357276"/>
    <lineage>
        <taxon>Bacteria</taxon>
        <taxon>Pseudomonadati</taxon>
        <taxon>Bacteroidota</taxon>
        <taxon>Bacteroidia</taxon>
        <taxon>Bacteroidales</taxon>
        <taxon>Bacteroidaceae</taxon>
        <taxon>Phocaeicola</taxon>
    </lineage>
</organism>
<evidence type="ECO:0000313" key="2">
    <source>
        <dbReference type="EMBL" id="KAA5403955.1"/>
    </source>
</evidence>
<dbReference type="Gene3D" id="3.40.50.300">
    <property type="entry name" value="P-loop containing nucleotide triphosphate hydrolases"/>
    <property type="match status" value="1"/>
</dbReference>